<dbReference type="EMBL" id="CP136986">
    <property type="protein sequence ID" value="WOS79034.1"/>
    <property type="molecule type" value="Genomic_DNA"/>
</dbReference>
<dbReference type="InterPro" id="IPR036388">
    <property type="entry name" value="WH-like_DNA-bd_sf"/>
</dbReference>
<reference evidence="6 8" key="1">
    <citation type="submission" date="2019-11" db="EMBL/GenBank/DDBJ databases">
        <title>Genomes of ocular Pseudomonas aeruginosa isolates.</title>
        <authorList>
            <person name="Khan M."/>
            <person name="Rice S.A."/>
            <person name="Willcox M.D.P."/>
            <person name="Stapleton F."/>
        </authorList>
    </citation>
    <scope>NUCLEOTIDE SEQUENCE [LARGE SCALE GENOMIC DNA]</scope>
    <source>
        <strain evidence="6 8">PA221</strain>
    </source>
</reference>
<name>A0A071KXT7_PSEAI</name>
<sequence>MQLSQLRAFCAVAHTGSINAAAKALNRVPSSLSVRIRQLEEDLGCQLFLREHQRLRLSPDGRRLLEHARRILDLSDSTRAMMRNEESGGRLVVGALDVVLVAFMPCLIGRFRQRHRAIELDIRSEASEALVQQVSDGVLDLALSDGPVRSQTLESSLAFVDEMVLVTELDHPPITSPRDLRCAELYGFRHDCSFRFRMDRWLEEADCLQQLPVLEIESYHTMLACVSAGMGAAWVLRSVLATLPGNHQVRAHPLRDYGTTEIHFIWHSGHLTPNAQRLMAVHQDALVERRD</sequence>
<dbReference type="PROSITE" id="PS50931">
    <property type="entry name" value="HTH_LYSR"/>
    <property type="match status" value="1"/>
</dbReference>
<keyword evidence="3" id="KW-0238">DNA-binding</keyword>
<dbReference type="InterPro" id="IPR000847">
    <property type="entry name" value="LysR_HTH_N"/>
</dbReference>
<dbReference type="InterPro" id="IPR005119">
    <property type="entry name" value="LysR_subst-bd"/>
</dbReference>
<reference evidence="7" key="2">
    <citation type="submission" date="2023-06" db="EMBL/GenBank/DDBJ databases">
        <authorList>
            <consortium name="Clinical and Environmental Microbiology Branch: Whole genome sequencing antimicrobial resistance pathogens in the healthcare setting"/>
        </authorList>
    </citation>
    <scope>NUCLEOTIDE SEQUENCE</scope>
    <source>
        <strain evidence="7">2021CK-01020</strain>
    </source>
</reference>
<protein>
    <submittedName>
        <fullName evidence="6">LysR family transcriptional regulator</fullName>
    </submittedName>
    <submittedName>
        <fullName evidence="7">LysR substrate-binding domain-containing protein</fullName>
    </submittedName>
</protein>
<dbReference type="EMBL" id="WOAD01000030">
    <property type="protein sequence ID" value="MUI38474.1"/>
    <property type="molecule type" value="Genomic_DNA"/>
</dbReference>
<organism evidence="6 8">
    <name type="scientific">Pseudomonas aeruginosa</name>
    <dbReference type="NCBI Taxonomy" id="287"/>
    <lineage>
        <taxon>Bacteria</taxon>
        <taxon>Pseudomonadati</taxon>
        <taxon>Pseudomonadota</taxon>
        <taxon>Gammaproteobacteria</taxon>
        <taxon>Pseudomonadales</taxon>
        <taxon>Pseudomonadaceae</taxon>
        <taxon>Pseudomonas</taxon>
    </lineage>
</organism>
<dbReference type="Pfam" id="PF03466">
    <property type="entry name" value="LysR_substrate"/>
    <property type="match status" value="1"/>
</dbReference>
<evidence type="ECO:0000259" key="5">
    <source>
        <dbReference type="PROSITE" id="PS50931"/>
    </source>
</evidence>
<comment type="similarity">
    <text evidence="1">Belongs to the LysR transcriptional regulatory family.</text>
</comment>
<evidence type="ECO:0000256" key="1">
    <source>
        <dbReference type="ARBA" id="ARBA00009437"/>
    </source>
</evidence>
<evidence type="ECO:0000256" key="2">
    <source>
        <dbReference type="ARBA" id="ARBA00023015"/>
    </source>
</evidence>
<dbReference type="KEGG" id="paeb:NCGM1900_0855"/>
<dbReference type="Proteomes" id="UP000433532">
    <property type="component" value="Unassembled WGS sequence"/>
</dbReference>
<dbReference type="eggNOG" id="COG0583">
    <property type="taxonomic scope" value="Bacteria"/>
</dbReference>
<dbReference type="AlphaFoldDB" id="A0A071KXT7"/>
<dbReference type="GO" id="GO:0003700">
    <property type="term" value="F:DNA-binding transcription factor activity"/>
    <property type="evidence" value="ECO:0007669"/>
    <property type="project" value="InterPro"/>
</dbReference>
<dbReference type="Gene3D" id="1.10.10.10">
    <property type="entry name" value="Winged helix-like DNA-binding domain superfamily/Winged helix DNA-binding domain"/>
    <property type="match status" value="1"/>
</dbReference>
<keyword evidence="4" id="KW-0804">Transcription</keyword>
<proteinExistence type="inferred from homology"/>
<dbReference type="GO" id="GO:0000976">
    <property type="term" value="F:transcription cis-regulatory region binding"/>
    <property type="evidence" value="ECO:0007669"/>
    <property type="project" value="TreeGrafter"/>
</dbReference>
<gene>
    <name evidence="6" type="ORF">GNQ48_26050</name>
    <name evidence="7" type="ORF">L4V69_07795</name>
</gene>
<evidence type="ECO:0000313" key="6">
    <source>
        <dbReference type="EMBL" id="MUI38474.1"/>
    </source>
</evidence>
<dbReference type="Pfam" id="PF00126">
    <property type="entry name" value="HTH_1"/>
    <property type="match status" value="1"/>
</dbReference>
<evidence type="ECO:0000313" key="7">
    <source>
        <dbReference type="EMBL" id="WOS79034.1"/>
    </source>
</evidence>
<feature type="domain" description="HTH lysR-type" evidence="5">
    <location>
        <begin position="1"/>
        <end position="58"/>
    </location>
</feature>
<reference evidence="7" key="3">
    <citation type="submission" date="2023-10" db="EMBL/GenBank/DDBJ databases">
        <title>Pathogen: clinical or host-associated sample.</title>
        <authorList>
            <person name="Hergert J."/>
            <person name="Casey R."/>
            <person name="Wagner J."/>
            <person name="Young E.L."/>
            <person name="Oakeson K.F."/>
        </authorList>
    </citation>
    <scope>NUCLEOTIDE SEQUENCE</scope>
    <source>
        <strain evidence="7">2021CK-01020</strain>
    </source>
</reference>
<dbReference type="PANTHER" id="PTHR30126">
    <property type="entry name" value="HTH-TYPE TRANSCRIPTIONAL REGULATOR"/>
    <property type="match status" value="1"/>
</dbReference>
<dbReference type="Proteomes" id="UP001297540">
    <property type="component" value="Chromosome"/>
</dbReference>
<keyword evidence="2" id="KW-0805">Transcription regulation</keyword>
<dbReference type="FunFam" id="1.10.10.10:FF:000001">
    <property type="entry name" value="LysR family transcriptional regulator"/>
    <property type="match status" value="1"/>
</dbReference>
<dbReference type="RefSeq" id="WP_003093413.1">
    <property type="nucleotide sequence ID" value="NZ_AP014622.1"/>
</dbReference>
<dbReference type="Gene3D" id="3.40.190.290">
    <property type="match status" value="1"/>
</dbReference>
<dbReference type="SUPFAM" id="SSF53850">
    <property type="entry name" value="Periplasmic binding protein-like II"/>
    <property type="match status" value="1"/>
</dbReference>
<evidence type="ECO:0000256" key="3">
    <source>
        <dbReference type="ARBA" id="ARBA00023125"/>
    </source>
</evidence>
<evidence type="ECO:0000313" key="8">
    <source>
        <dbReference type="Proteomes" id="UP000433532"/>
    </source>
</evidence>
<dbReference type="SUPFAM" id="SSF46785">
    <property type="entry name" value="Winged helix' DNA-binding domain"/>
    <property type="match status" value="1"/>
</dbReference>
<accession>A0A071KXT7</accession>
<dbReference type="PANTHER" id="PTHR30126:SF40">
    <property type="entry name" value="HTH-TYPE TRANSCRIPTIONAL REGULATOR GLTR"/>
    <property type="match status" value="1"/>
</dbReference>
<evidence type="ECO:0000256" key="4">
    <source>
        <dbReference type="ARBA" id="ARBA00023163"/>
    </source>
</evidence>
<dbReference type="InterPro" id="IPR036390">
    <property type="entry name" value="WH_DNA-bd_sf"/>
</dbReference>